<dbReference type="InterPro" id="IPR023211">
    <property type="entry name" value="DNA_pol_palm_dom_sf"/>
</dbReference>
<dbReference type="GeneID" id="42438023"/>
<evidence type="ECO:0000256" key="5">
    <source>
        <dbReference type="ARBA" id="ARBA00022695"/>
    </source>
</evidence>
<evidence type="ECO:0000256" key="1">
    <source>
        <dbReference type="ARBA" id="ARBA00005755"/>
    </source>
</evidence>
<comment type="catalytic activity">
    <reaction evidence="9">
        <text>DNA(n) + a 2'-deoxyribonucleoside 5'-triphosphate = DNA(n+1) + diphosphate</text>
        <dbReference type="Rhea" id="RHEA:22508"/>
        <dbReference type="Rhea" id="RHEA-COMP:17339"/>
        <dbReference type="Rhea" id="RHEA-COMP:17340"/>
        <dbReference type="ChEBI" id="CHEBI:33019"/>
        <dbReference type="ChEBI" id="CHEBI:61560"/>
        <dbReference type="ChEBI" id="CHEBI:173112"/>
        <dbReference type="EC" id="2.7.7.7"/>
    </reaction>
</comment>
<dbReference type="GO" id="GO:0006260">
    <property type="term" value="P:DNA replication"/>
    <property type="evidence" value="ECO:0007669"/>
    <property type="project" value="UniProtKB-KW"/>
</dbReference>
<proteinExistence type="inferred from homology"/>
<evidence type="ECO:0000256" key="7">
    <source>
        <dbReference type="ARBA" id="ARBA00022932"/>
    </source>
</evidence>
<evidence type="ECO:0000256" key="2">
    <source>
        <dbReference type="ARBA" id="ARBA00012417"/>
    </source>
</evidence>
<dbReference type="GO" id="GO:0000166">
    <property type="term" value="F:nucleotide binding"/>
    <property type="evidence" value="ECO:0007669"/>
    <property type="project" value="InterPro"/>
</dbReference>
<comment type="similarity">
    <text evidence="1">Belongs to the DNA polymerase type-B family.</text>
</comment>
<dbReference type="PANTHER" id="PTHR33568:SF3">
    <property type="entry name" value="DNA-DIRECTED DNA POLYMERASE"/>
    <property type="match status" value="1"/>
</dbReference>
<dbReference type="GO" id="GO:0003677">
    <property type="term" value="F:DNA binding"/>
    <property type="evidence" value="ECO:0007669"/>
    <property type="project" value="UniProtKB-KW"/>
</dbReference>
<dbReference type="InterPro" id="IPR036397">
    <property type="entry name" value="RNaseH_sf"/>
</dbReference>
<dbReference type="GO" id="GO:0003887">
    <property type="term" value="F:DNA-directed DNA polymerase activity"/>
    <property type="evidence" value="ECO:0007669"/>
    <property type="project" value="UniProtKB-KW"/>
</dbReference>
<keyword evidence="7" id="KW-0239">DNA-directed DNA polymerase</keyword>
<dbReference type="Gene3D" id="3.30.420.10">
    <property type="entry name" value="Ribonuclease H-like superfamily/Ribonuclease H"/>
    <property type="match status" value="1"/>
</dbReference>
<dbReference type="RefSeq" id="YP_009710785.1">
    <property type="nucleotide sequence ID" value="NC_045201.1"/>
</dbReference>
<dbReference type="EC" id="2.7.7.7" evidence="2"/>
<evidence type="ECO:0000256" key="9">
    <source>
        <dbReference type="ARBA" id="ARBA00049244"/>
    </source>
</evidence>
<protein>
    <recommendedName>
        <fullName evidence="3">Probable DNA polymerase</fullName>
        <ecNumber evidence="2">2.7.7.7</ecNumber>
    </recommendedName>
</protein>
<name>A0A5Q0N2D9_9AGAR</name>
<dbReference type="PANTHER" id="PTHR33568">
    <property type="entry name" value="DNA POLYMERASE"/>
    <property type="match status" value="1"/>
</dbReference>
<dbReference type="Pfam" id="PF03175">
    <property type="entry name" value="DNA_pol_B_2"/>
    <property type="match status" value="1"/>
</dbReference>
<evidence type="ECO:0000256" key="8">
    <source>
        <dbReference type="ARBA" id="ARBA00023125"/>
    </source>
</evidence>
<dbReference type="AlphaFoldDB" id="A0A5Q0N2D9"/>
<evidence type="ECO:0000259" key="10">
    <source>
        <dbReference type="Pfam" id="PF03175"/>
    </source>
</evidence>
<evidence type="ECO:0000256" key="4">
    <source>
        <dbReference type="ARBA" id="ARBA00022679"/>
    </source>
</evidence>
<keyword evidence="4" id="KW-0808">Transferase</keyword>
<keyword evidence="6" id="KW-0235">DNA replication</keyword>
<dbReference type="InterPro" id="IPR004868">
    <property type="entry name" value="DNA-dir_DNA_pol_B_mt/vir"/>
</dbReference>
<organism evidence="11">
    <name type="scientific">Amanita thiersii</name>
    <dbReference type="NCBI Taxonomy" id="235537"/>
    <lineage>
        <taxon>Eukaryota</taxon>
        <taxon>Fungi</taxon>
        <taxon>Dikarya</taxon>
        <taxon>Basidiomycota</taxon>
        <taxon>Agaricomycotina</taxon>
        <taxon>Agaricomycetes</taxon>
        <taxon>Agaricomycetidae</taxon>
        <taxon>Agaricales</taxon>
        <taxon>Pluteineae</taxon>
        <taxon>Amanitaceae</taxon>
        <taxon>Amanita</taxon>
    </lineage>
</organism>
<reference evidence="11" key="1">
    <citation type="journal article" name="Front. Microbiol.">
        <title>Comparative Mitogenome Analysis Reveals Mitochondrial Genome Differentiation in Ectomycorrhizal and Asymbiotic Amanita Species.</title>
        <authorList>
            <person name="Li Q."/>
            <person name="He X."/>
            <person name="Ren Y."/>
            <person name="Xiong C."/>
            <person name="Jin X."/>
            <person name="Peng L."/>
            <person name="Huang W."/>
        </authorList>
    </citation>
    <scope>NUCLEOTIDE SEQUENCE</scope>
</reference>
<keyword evidence="5" id="KW-0548">Nucleotidyltransferase</keyword>
<dbReference type="Gene3D" id="3.90.1600.10">
    <property type="entry name" value="Palm domain of DNA polymerase"/>
    <property type="match status" value="1"/>
</dbReference>
<accession>A0A5Q0N2D9</accession>
<sequence length="412" mass="48862">MDIETITYKGLQLPISISLVNNDSKKLFFIDYNVNIDIEISVKKMWKELFKYLEKNCLNYKIIFIHNLGSFDGYFIYKYLSDYDKPEQVKTIIDQHNKFITISYLTKNKDKITWKDSYRIFSVSLNNLCKNYEVEGKLTPYKEIYNSIEIFQSEELLNEFKDYNLQESIALYMVLVKIQEIYILEYNVDISTILSTSTLSMKIFRSNFLKVKIPILKDDVDNFIRKGYFGGATDYYKCYGENLYYYDVNSLYPHSMCKPMPYEIIAHHQDMYDIELENLFGFCEAEISTPDTLTPLLPYKYQGKTIFPTGKWRATYFSEELKAVTSYGYKVTLIRGYEFSKIELFNSYIEHFYHNKQFAIGSERLIPKLQLNNLYGIFGRRKDLIETVNIYRKDIPKYITNNVIKNIITISD</sequence>
<dbReference type="InterPro" id="IPR012337">
    <property type="entry name" value="RNaseH-like_sf"/>
</dbReference>
<evidence type="ECO:0000256" key="6">
    <source>
        <dbReference type="ARBA" id="ARBA00022705"/>
    </source>
</evidence>
<evidence type="ECO:0000256" key="3">
    <source>
        <dbReference type="ARBA" id="ARBA00014385"/>
    </source>
</evidence>
<keyword evidence="11" id="KW-0496">Mitochondrion</keyword>
<dbReference type="InterPro" id="IPR043502">
    <property type="entry name" value="DNA/RNA_pol_sf"/>
</dbReference>
<keyword evidence="8" id="KW-0238">DNA-binding</keyword>
<dbReference type="Gene3D" id="1.10.287.690">
    <property type="entry name" value="Helix hairpin bin"/>
    <property type="match status" value="1"/>
</dbReference>
<evidence type="ECO:0000313" key="11">
    <source>
        <dbReference type="EMBL" id="QFZ98734.1"/>
    </source>
</evidence>
<dbReference type="EMBL" id="MK993561">
    <property type="protein sequence ID" value="QFZ98734.1"/>
    <property type="molecule type" value="Genomic_DNA"/>
</dbReference>
<dbReference type="SUPFAM" id="SSF53098">
    <property type="entry name" value="Ribonuclease H-like"/>
    <property type="match status" value="1"/>
</dbReference>
<geneLocation type="mitochondrion" evidence="11"/>
<feature type="domain" description="DNA-directed DNA polymerase family B mitochondria/virus" evidence="10">
    <location>
        <begin position="60"/>
        <end position="410"/>
    </location>
</feature>
<dbReference type="SUPFAM" id="SSF56672">
    <property type="entry name" value="DNA/RNA polymerases"/>
    <property type="match status" value="1"/>
</dbReference>
<gene>
    <name evidence="11" type="primary">orf412</name>
</gene>